<dbReference type="VEuPathDB" id="FungiDB:AeMF1_012457"/>
<keyword evidence="3" id="KW-1185">Reference proteome</keyword>
<feature type="transmembrane region" description="Helical" evidence="1">
    <location>
        <begin position="151"/>
        <end position="168"/>
    </location>
</feature>
<feature type="transmembrane region" description="Helical" evidence="1">
    <location>
        <begin position="298"/>
        <end position="315"/>
    </location>
</feature>
<feature type="transmembrane region" description="Helical" evidence="1">
    <location>
        <begin position="215"/>
        <end position="237"/>
    </location>
</feature>
<feature type="transmembrane region" description="Helical" evidence="1">
    <location>
        <begin position="118"/>
        <end position="139"/>
    </location>
</feature>
<feature type="transmembrane region" description="Helical" evidence="1">
    <location>
        <begin position="243"/>
        <end position="262"/>
    </location>
</feature>
<reference evidence="2 3" key="1">
    <citation type="submission" date="2019-07" db="EMBL/GenBank/DDBJ databases">
        <title>Genomics analysis of Aphanomyces spp. identifies a new class of oomycete effector associated with host adaptation.</title>
        <authorList>
            <person name="Gaulin E."/>
        </authorList>
    </citation>
    <scope>NUCLEOTIDE SEQUENCE [LARGE SCALE GENOMIC DNA]</scope>
    <source>
        <strain evidence="2 3">ATCC 201684</strain>
    </source>
</reference>
<keyword evidence="1" id="KW-1133">Transmembrane helix</keyword>
<keyword evidence="1" id="KW-0812">Transmembrane</keyword>
<gene>
    <name evidence="2" type="ORF">Ae201684_013286</name>
</gene>
<sequence>MLLNESLVNASLLSELRSMADTAQKDIEALLIEITQYGKTVNDTIVLLRHKLFDAAYTTFHYVAWILAADWAANYREVISFQGDVDLANVITTQSGDIVSLVSPLEIPVNVVYYIRYVCLYVTGIIICVATLASMYILLNKGDVEGLNLFAINRVVGLVWIGRIFLFIRNMAAICLLSTQVLLLENIHDYWHLVDVTHQPNESSADRSLRMFKTFLAAGEVSWLGYVLNDILAIFTAQYTTAYAVKSTTIVWVVAAILSLVVPPTHVATIDRQCAFAHVDFQLVCYSGTVAIGSLDRFVSLVGLCIGSIVVCYLYERFRHPALPPPQHSSLFLSASAKYLFHQDRWIYQHVYYIDQASAAINGILSVQIGNEFYLFDLKIWRFFIIEVSKEKQESLECDGKRQMLSAIPLPH</sequence>
<comment type="caution">
    <text evidence="2">The sequence shown here is derived from an EMBL/GenBank/DDBJ whole genome shotgun (WGS) entry which is preliminary data.</text>
</comment>
<accession>A0A6G0WNR7</accession>
<keyword evidence="1" id="KW-0472">Membrane</keyword>
<name>A0A6G0WNR7_9STRA</name>
<proteinExistence type="predicted"/>
<evidence type="ECO:0000256" key="1">
    <source>
        <dbReference type="SAM" id="Phobius"/>
    </source>
</evidence>
<evidence type="ECO:0000313" key="3">
    <source>
        <dbReference type="Proteomes" id="UP000481153"/>
    </source>
</evidence>
<dbReference type="Proteomes" id="UP000481153">
    <property type="component" value="Unassembled WGS sequence"/>
</dbReference>
<dbReference type="EMBL" id="VJMJ01000170">
    <property type="protein sequence ID" value="KAF0728985.1"/>
    <property type="molecule type" value="Genomic_DNA"/>
</dbReference>
<dbReference type="AlphaFoldDB" id="A0A6G0WNR7"/>
<organism evidence="2 3">
    <name type="scientific">Aphanomyces euteiches</name>
    <dbReference type="NCBI Taxonomy" id="100861"/>
    <lineage>
        <taxon>Eukaryota</taxon>
        <taxon>Sar</taxon>
        <taxon>Stramenopiles</taxon>
        <taxon>Oomycota</taxon>
        <taxon>Saprolegniomycetes</taxon>
        <taxon>Saprolegniales</taxon>
        <taxon>Verrucalvaceae</taxon>
        <taxon>Aphanomyces</taxon>
    </lineage>
</organism>
<protein>
    <submittedName>
        <fullName evidence="2">Uncharacterized protein</fullName>
    </submittedName>
</protein>
<evidence type="ECO:0000313" key="2">
    <source>
        <dbReference type="EMBL" id="KAF0728985.1"/>
    </source>
</evidence>